<gene>
    <name evidence="4" type="ORF">AAWM_00701</name>
</gene>
<dbReference type="STRING" id="105351.A0A401KF32"/>
<comment type="caution">
    <text evidence="4">The sequence shown here is derived from an EMBL/GenBank/DDBJ whole genome shotgun (WGS) entry which is preliminary data.</text>
</comment>
<dbReference type="Proteomes" id="UP000286921">
    <property type="component" value="Unassembled WGS sequence"/>
</dbReference>
<keyword evidence="5" id="KW-1185">Reference proteome</keyword>
<dbReference type="Pfam" id="PF25545">
    <property type="entry name" value="DUF7924"/>
    <property type="match status" value="1"/>
</dbReference>
<feature type="compositionally biased region" description="Polar residues" evidence="1">
    <location>
        <begin position="460"/>
        <end position="480"/>
    </location>
</feature>
<reference evidence="4 5" key="1">
    <citation type="submission" date="2016-09" db="EMBL/GenBank/DDBJ databases">
        <title>Aspergillus awamori IFM 58123T.</title>
        <authorList>
            <person name="Kusuya Y."/>
            <person name="Shimizu M."/>
            <person name="Takahashi H."/>
            <person name="Yaguchi T."/>
        </authorList>
    </citation>
    <scope>NUCLEOTIDE SEQUENCE [LARGE SCALE GENOMIC DNA]</scope>
    <source>
        <strain evidence="4 5">IFM 58123</strain>
    </source>
</reference>
<evidence type="ECO:0000256" key="1">
    <source>
        <dbReference type="SAM" id="MobiDB-lite"/>
    </source>
</evidence>
<dbReference type="Gene3D" id="3.30.200.20">
    <property type="entry name" value="Phosphorylase Kinase, domain 1"/>
    <property type="match status" value="1"/>
</dbReference>
<feature type="domain" description="Aminoglycoside phosphotransferase" evidence="2">
    <location>
        <begin position="150"/>
        <end position="289"/>
    </location>
</feature>
<proteinExistence type="predicted"/>
<dbReference type="SUPFAM" id="SSF56112">
    <property type="entry name" value="Protein kinase-like (PK-like)"/>
    <property type="match status" value="1"/>
</dbReference>
<evidence type="ECO:0000259" key="2">
    <source>
        <dbReference type="Pfam" id="PF01636"/>
    </source>
</evidence>
<organism evidence="4 5">
    <name type="scientific">Aspergillus awamori</name>
    <name type="common">Black koji mold</name>
    <dbReference type="NCBI Taxonomy" id="105351"/>
    <lineage>
        <taxon>Eukaryota</taxon>
        <taxon>Fungi</taxon>
        <taxon>Dikarya</taxon>
        <taxon>Ascomycota</taxon>
        <taxon>Pezizomycotina</taxon>
        <taxon>Eurotiomycetes</taxon>
        <taxon>Eurotiomycetidae</taxon>
        <taxon>Eurotiales</taxon>
        <taxon>Aspergillaceae</taxon>
        <taxon>Aspergillus</taxon>
    </lineage>
</organism>
<name>A0A401KF32_ASPAW</name>
<evidence type="ECO:0000313" key="4">
    <source>
        <dbReference type="EMBL" id="GCB17816.1"/>
    </source>
</evidence>
<dbReference type="InterPro" id="IPR002575">
    <property type="entry name" value="Aminoglycoside_PTrfase"/>
</dbReference>
<dbReference type="EMBL" id="BDHI01000001">
    <property type="protein sequence ID" value="GCB17816.1"/>
    <property type="molecule type" value="Genomic_DNA"/>
</dbReference>
<evidence type="ECO:0000259" key="3">
    <source>
        <dbReference type="Pfam" id="PF25545"/>
    </source>
</evidence>
<dbReference type="AlphaFoldDB" id="A0A401KF32"/>
<accession>A0A401KF32</accession>
<evidence type="ECO:0000313" key="5">
    <source>
        <dbReference type="Proteomes" id="UP000286921"/>
    </source>
</evidence>
<feature type="domain" description="DUF7924" evidence="3">
    <location>
        <begin position="594"/>
        <end position="775"/>
    </location>
</feature>
<protein>
    <recommendedName>
        <fullName evidence="6">Aminoglycoside phosphotransferase domain-containing protein</fullName>
    </recommendedName>
</protein>
<evidence type="ECO:0008006" key="6">
    <source>
        <dbReference type="Google" id="ProtNLM"/>
    </source>
</evidence>
<dbReference type="Pfam" id="PF01636">
    <property type="entry name" value="APH"/>
    <property type="match status" value="1"/>
</dbReference>
<dbReference type="Gene3D" id="3.90.1200.10">
    <property type="match status" value="1"/>
</dbReference>
<sequence length="783" mass="87805">MSDKDLLTTITKELAGTQYTSSSLIPLSGGTANFVYRAQLDQPLPDGTKSVIVKHTEAFIALNREFKLPAERCVGIPLCKLFEESILKALDGFPSILDRSKHCETNPQEVLVKTPRLFSFNRETYTAVLEDLPDSLDLKSFLISTAASNNVTQEWASSIGRALGNWLRSFHHWADNETQSGVAAEMDKNQYMRDLKFMVNYDALVNTIDKYPTVLGGSRDVFSKVREMTAAELSQKDGNGFGIIHGDFWSGNVLIPKVALEQPYHLPIFIIDWELCHCGARALDLGQMFAELYLLKHFKDIDAATWIIQGFMKGYQGLDDETAFRVLIHVGVHFIAWAPLIPNWGTSQQVEDAVRLGRDIVTKAWEKDRSWFEGNRRTLPYWVVGSNGGTFCTPTSMIVLLNPPSISSLDTYHVTEHLQAMAPSDKKKRSHLKSKPSSSKRRKTAKAGPEAPGQSEEADPQSTIPSQAQPTSPVHSSSSDLSYKIYDGLDRYGDLEPSGIIVDVELPADIKEYADSTVLSISRLRNAEQGGTESFQEQIAEVNSRRSMHHEWVGLIHKAILRLKLENSVSFTTVEDKDWHADIQPKLLQSPKNISRPDICVGLRELQIREVLYHKSDDAVAEEFWNKLKVDGGVISDPFAKPQYLRFPFFIVEVRSDTAGDDLRQTQNRAAVGASRALWMLQMLSANRCEVKSAKPKKSFDITNLPVFSFVSDGATFQLWVHYRNIVGGESFGKIEYCSAHLKSWHATSEKACSKILKSIYAILRWGVGEYKIKVAEALKSFM</sequence>
<feature type="compositionally biased region" description="Basic residues" evidence="1">
    <location>
        <begin position="426"/>
        <end position="445"/>
    </location>
</feature>
<dbReference type="InterPro" id="IPR057684">
    <property type="entry name" value="DUF7924"/>
</dbReference>
<feature type="region of interest" description="Disordered" evidence="1">
    <location>
        <begin position="420"/>
        <end position="480"/>
    </location>
</feature>
<dbReference type="InterPro" id="IPR011009">
    <property type="entry name" value="Kinase-like_dom_sf"/>
</dbReference>